<dbReference type="InterPro" id="IPR007436">
    <property type="entry name" value="DUF485"/>
</dbReference>
<proteinExistence type="predicted"/>
<keyword evidence="3" id="KW-1185">Reference proteome</keyword>
<dbReference type="PANTHER" id="PTHR38441">
    <property type="entry name" value="INTEGRAL MEMBRANE PROTEIN-RELATED"/>
    <property type="match status" value="1"/>
</dbReference>
<accession>A0A1H1RCD5</accession>
<name>A0A1H1RCD5_9CORY</name>
<gene>
    <name evidence="2" type="ORF">SAMN04488539_1464</name>
</gene>
<dbReference type="EMBL" id="LT629765">
    <property type="protein sequence ID" value="SDS33333.1"/>
    <property type="molecule type" value="Genomic_DNA"/>
</dbReference>
<sequence length="113" mass="13053">MSQGSTRVPTRREPSPNEFEAMQKSAEFQGLRKAYRGFTFPVSVAFFVWYIFYVLVATFYSDAMAQPFLGLNVGMWLGILQFVTTFIITWAYVVYANKNIEPRAARIREEMEG</sequence>
<evidence type="ECO:0000313" key="3">
    <source>
        <dbReference type="Proteomes" id="UP000182237"/>
    </source>
</evidence>
<keyword evidence="1" id="KW-1133">Transmembrane helix</keyword>
<dbReference type="Pfam" id="PF04341">
    <property type="entry name" value="DUF485"/>
    <property type="match status" value="1"/>
</dbReference>
<feature type="transmembrane region" description="Helical" evidence="1">
    <location>
        <begin position="38"/>
        <end position="61"/>
    </location>
</feature>
<keyword evidence="1" id="KW-0472">Membrane</keyword>
<evidence type="ECO:0000313" key="2">
    <source>
        <dbReference type="EMBL" id="SDS33333.1"/>
    </source>
</evidence>
<organism evidence="2 3">
    <name type="scientific">Corynebacterium timonense</name>
    <dbReference type="NCBI Taxonomy" id="441500"/>
    <lineage>
        <taxon>Bacteria</taxon>
        <taxon>Bacillati</taxon>
        <taxon>Actinomycetota</taxon>
        <taxon>Actinomycetes</taxon>
        <taxon>Mycobacteriales</taxon>
        <taxon>Corynebacteriaceae</taxon>
        <taxon>Corynebacterium</taxon>
    </lineage>
</organism>
<keyword evidence="1" id="KW-0812">Transmembrane</keyword>
<protein>
    <submittedName>
        <fullName evidence="2">Uncharacterized membrane protein, DUF485 family</fullName>
    </submittedName>
</protein>
<evidence type="ECO:0000256" key="1">
    <source>
        <dbReference type="SAM" id="Phobius"/>
    </source>
</evidence>
<feature type="transmembrane region" description="Helical" evidence="1">
    <location>
        <begin position="73"/>
        <end position="96"/>
    </location>
</feature>
<reference evidence="2 3" key="1">
    <citation type="submission" date="2016-10" db="EMBL/GenBank/DDBJ databases">
        <authorList>
            <person name="de Groot N.N."/>
        </authorList>
    </citation>
    <scope>NUCLEOTIDE SEQUENCE [LARGE SCALE GENOMIC DNA]</scope>
    <source>
        <strain evidence="2 3">DSM 45434</strain>
    </source>
</reference>
<dbReference type="PANTHER" id="PTHR38441:SF1">
    <property type="entry name" value="MEMBRANE PROTEIN"/>
    <property type="match status" value="1"/>
</dbReference>
<dbReference type="AlphaFoldDB" id="A0A1H1RCD5"/>
<dbReference type="Proteomes" id="UP000182237">
    <property type="component" value="Chromosome I"/>
</dbReference>
<dbReference type="STRING" id="1203190.GCA_000312345_01454"/>
<dbReference type="eggNOG" id="COG3162">
    <property type="taxonomic scope" value="Bacteria"/>
</dbReference>